<accession>A0ABQ8RYM8</accession>
<proteinExistence type="predicted"/>
<protein>
    <submittedName>
        <fullName evidence="1">Uncharacterized protein</fullName>
    </submittedName>
</protein>
<gene>
    <name evidence="1" type="ORF">ANN_26582</name>
</gene>
<evidence type="ECO:0000313" key="2">
    <source>
        <dbReference type="Proteomes" id="UP001148838"/>
    </source>
</evidence>
<dbReference type="EMBL" id="JAJSOF020000039">
    <property type="protein sequence ID" value="KAJ4426783.1"/>
    <property type="molecule type" value="Genomic_DNA"/>
</dbReference>
<name>A0ABQ8RYM8_PERAM</name>
<evidence type="ECO:0000313" key="1">
    <source>
        <dbReference type="EMBL" id="KAJ4426783.1"/>
    </source>
</evidence>
<sequence>MAGLCEGGNEPPGSLKDTLKRQLQGTRKTTVPVSDHESDEIELDTDYDVFGVLSIFADSESHVEKKTKSVKLMLKAHIRGNYGISLSRDQNIARNGYIYWVFSSKCVMARYMSSCGADDRIQYIRRGVLPKCEKV</sequence>
<reference evidence="1 2" key="1">
    <citation type="journal article" date="2022" name="Allergy">
        <title>Genome assembly and annotation of Periplaneta americana reveal a comprehensive cockroach allergen profile.</title>
        <authorList>
            <person name="Wang L."/>
            <person name="Xiong Q."/>
            <person name="Saelim N."/>
            <person name="Wang L."/>
            <person name="Nong W."/>
            <person name="Wan A.T."/>
            <person name="Shi M."/>
            <person name="Liu X."/>
            <person name="Cao Q."/>
            <person name="Hui J.H.L."/>
            <person name="Sookrung N."/>
            <person name="Leung T.F."/>
            <person name="Tungtrongchitr A."/>
            <person name="Tsui S.K.W."/>
        </authorList>
    </citation>
    <scope>NUCLEOTIDE SEQUENCE [LARGE SCALE GENOMIC DNA]</scope>
    <source>
        <strain evidence="1">PWHHKU_190912</strain>
    </source>
</reference>
<keyword evidence="2" id="KW-1185">Reference proteome</keyword>
<dbReference type="Proteomes" id="UP001148838">
    <property type="component" value="Unassembled WGS sequence"/>
</dbReference>
<comment type="caution">
    <text evidence="1">The sequence shown here is derived from an EMBL/GenBank/DDBJ whole genome shotgun (WGS) entry which is preliminary data.</text>
</comment>
<organism evidence="1 2">
    <name type="scientific">Periplaneta americana</name>
    <name type="common">American cockroach</name>
    <name type="synonym">Blatta americana</name>
    <dbReference type="NCBI Taxonomy" id="6978"/>
    <lineage>
        <taxon>Eukaryota</taxon>
        <taxon>Metazoa</taxon>
        <taxon>Ecdysozoa</taxon>
        <taxon>Arthropoda</taxon>
        <taxon>Hexapoda</taxon>
        <taxon>Insecta</taxon>
        <taxon>Pterygota</taxon>
        <taxon>Neoptera</taxon>
        <taxon>Polyneoptera</taxon>
        <taxon>Dictyoptera</taxon>
        <taxon>Blattodea</taxon>
        <taxon>Blattoidea</taxon>
        <taxon>Blattidae</taxon>
        <taxon>Blattinae</taxon>
        <taxon>Periplaneta</taxon>
    </lineage>
</organism>